<keyword evidence="1" id="KW-0812">Transmembrane</keyword>
<keyword evidence="1" id="KW-1133">Transmembrane helix</keyword>
<keyword evidence="3" id="KW-1185">Reference proteome</keyword>
<dbReference type="AlphaFoldDB" id="A0A2R4WTQ4"/>
<feature type="transmembrane region" description="Helical" evidence="1">
    <location>
        <begin position="12"/>
        <end position="33"/>
    </location>
</feature>
<dbReference type="EMBL" id="CP028843">
    <property type="protein sequence ID" value="AWB24927.1"/>
    <property type="molecule type" value="Genomic_DNA"/>
</dbReference>
<evidence type="ECO:0000313" key="2">
    <source>
        <dbReference type="EMBL" id="AWB24927.1"/>
    </source>
</evidence>
<dbReference type="KEGG" id="mee:DA075_16845"/>
<gene>
    <name evidence="2" type="ORF">DA075_16845</name>
</gene>
<evidence type="ECO:0000256" key="1">
    <source>
        <dbReference type="SAM" id="Phobius"/>
    </source>
</evidence>
<accession>A0A2R4WTQ4</accession>
<organism evidence="2 3">
    <name type="scientific">Methylobacterium currus</name>
    <dbReference type="NCBI Taxonomy" id="2051553"/>
    <lineage>
        <taxon>Bacteria</taxon>
        <taxon>Pseudomonadati</taxon>
        <taxon>Pseudomonadota</taxon>
        <taxon>Alphaproteobacteria</taxon>
        <taxon>Hyphomicrobiales</taxon>
        <taxon>Methylobacteriaceae</taxon>
        <taxon>Methylobacterium</taxon>
    </lineage>
</organism>
<feature type="transmembrane region" description="Helical" evidence="1">
    <location>
        <begin position="39"/>
        <end position="61"/>
    </location>
</feature>
<proteinExistence type="predicted"/>
<evidence type="ECO:0000313" key="3">
    <source>
        <dbReference type="Proteomes" id="UP000244755"/>
    </source>
</evidence>
<name>A0A2R4WTQ4_9HYPH</name>
<dbReference type="Proteomes" id="UP000244755">
    <property type="component" value="Chromosome 1"/>
</dbReference>
<dbReference type="RefSeq" id="WP_099956640.1">
    <property type="nucleotide sequence ID" value="NZ_CP089295.1"/>
</dbReference>
<keyword evidence="1" id="KW-0472">Membrane</keyword>
<reference evidence="2 3" key="1">
    <citation type="submission" date="2018-04" db="EMBL/GenBank/DDBJ databases">
        <title>Methylobacterium sp. PR1016A genome.</title>
        <authorList>
            <person name="Park W."/>
        </authorList>
    </citation>
    <scope>NUCLEOTIDE SEQUENCE [LARGE SCALE GENOMIC DNA]</scope>
    <source>
        <strain evidence="2 3">PR1016A</strain>
    </source>
</reference>
<protein>
    <submittedName>
        <fullName evidence="2">Uncharacterized protein</fullName>
    </submittedName>
</protein>
<sequence>MPRRLPADWRAVFGVPLLVGLATLVGLLAALLHEGAGGVAAWLSLSLPLALIAWHVGKAYLGKARIGRAHAPRDRAARRT</sequence>